<feature type="transmembrane region" description="Helical" evidence="1">
    <location>
        <begin position="120"/>
        <end position="141"/>
    </location>
</feature>
<organism evidence="2 3">
    <name type="scientific">Tenebrionibacter intestinalis</name>
    <dbReference type="NCBI Taxonomy" id="2799638"/>
    <lineage>
        <taxon>Bacteria</taxon>
        <taxon>Pseudomonadati</taxon>
        <taxon>Pseudomonadota</taxon>
        <taxon>Gammaproteobacteria</taxon>
        <taxon>Enterobacterales</taxon>
        <taxon>Enterobacteriaceae</taxon>
        <taxon>Tenebrionibacter/Tenebrionicola group</taxon>
        <taxon>Tenebrionibacter</taxon>
    </lineage>
</organism>
<reference evidence="2" key="1">
    <citation type="submission" date="2021-01" db="EMBL/GenBank/DDBJ databases">
        <title>Intestinitalea alba gen. nov., sp. nov., a novel genus of the family Enterobacteriaceae, isolated from the gut of the plastic-eating mealworm Tenebrio molitor L.</title>
        <authorList>
            <person name="Yang Y."/>
        </authorList>
    </citation>
    <scope>NUCLEOTIDE SEQUENCE</scope>
    <source>
        <strain evidence="2">BIT-L3</strain>
    </source>
</reference>
<dbReference type="AlphaFoldDB" id="A0A8K0V6K8"/>
<gene>
    <name evidence="2" type="ORF">JJB97_15645</name>
</gene>
<evidence type="ECO:0000313" key="2">
    <source>
        <dbReference type="EMBL" id="MBK4716736.1"/>
    </source>
</evidence>
<evidence type="ECO:0000256" key="1">
    <source>
        <dbReference type="SAM" id="Phobius"/>
    </source>
</evidence>
<dbReference type="Proteomes" id="UP000659047">
    <property type="component" value="Unassembled WGS sequence"/>
</dbReference>
<evidence type="ECO:0000313" key="3">
    <source>
        <dbReference type="Proteomes" id="UP000659047"/>
    </source>
</evidence>
<sequence length="172" mass="19643">MTKKEKTGFFLLCGKQAKINTLIFLIFLYFIHPACDRMGFVSSLGRSAYADRLRLLTKKEKTGFFLLCGKQAKINALILLIFLLYFIYPACDRMGFVSSLGRSAYADRLRLLTKKEKTGFFLLCGKQAKINTLIFLIFLYFTHPACDRMGFVSSLGRSAYADRLFLSSGFRM</sequence>
<dbReference type="RefSeq" id="WP_238714975.1">
    <property type="nucleotide sequence ID" value="NZ_JAEPBH010000051.1"/>
</dbReference>
<keyword evidence="3" id="KW-1185">Reference proteome</keyword>
<proteinExistence type="predicted"/>
<keyword evidence="1" id="KW-0472">Membrane</keyword>
<accession>A0A8K0V6K8</accession>
<feature type="transmembrane region" description="Helical" evidence="1">
    <location>
        <begin position="64"/>
        <end position="88"/>
    </location>
</feature>
<protein>
    <submittedName>
        <fullName evidence="2">Uncharacterized protein</fullName>
    </submittedName>
</protein>
<keyword evidence="1" id="KW-0812">Transmembrane</keyword>
<keyword evidence="1" id="KW-1133">Transmembrane helix</keyword>
<name>A0A8K0V6K8_9ENTR</name>
<dbReference type="EMBL" id="JAEPBH010000051">
    <property type="protein sequence ID" value="MBK4716736.1"/>
    <property type="molecule type" value="Genomic_DNA"/>
</dbReference>
<comment type="caution">
    <text evidence="2">The sequence shown here is derived from an EMBL/GenBank/DDBJ whole genome shotgun (WGS) entry which is preliminary data.</text>
</comment>